<dbReference type="InterPro" id="IPR050765">
    <property type="entry name" value="Riboflavin_Biosynth_HTPR"/>
</dbReference>
<gene>
    <name evidence="6" type="ORF">ACFFRE_09285</name>
</gene>
<keyword evidence="4" id="KW-0560">Oxidoreductase</keyword>
<keyword evidence="3" id="KW-0521">NADP</keyword>
<dbReference type="PANTHER" id="PTHR38011">
    <property type="entry name" value="DIHYDROFOLATE REDUCTASE FAMILY PROTEIN (AFU_ORTHOLOGUE AFUA_8G06820)"/>
    <property type="match status" value="1"/>
</dbReference>
<comment type="pathway">
    <text evidence="1">Cofactor biosynthesis; riboflavin biosynthesis; 5-amino-6-(D-ribitylamino)uracil from GTP: step 2/4.</text>
</comment>
<dbReference type="Gene3D" id="3.40.140.10">
    <property type="entry name" value="Cytidine Deaminase, domain 2"/>
    <property type="match status" value="1"/>
</dbReference>
<feature type="non-terminal residue" evidence="6">
    <location>
        <position position="1"/>
    </location>
</feature>
<evidence type="ECO:0000256" key="3">
    <source>
        <dbReference type="ARBA" id="ARBA00022857"/>
    </source>
</evidence>
<evidence type="ECO:0000256" key="4">
    <source>
        <dbReference type="ARBA" id="ARBA00023002"/>
    </source>
</evidence>
<dbReference type="RefSeq" id="WP_377789875.1">
    <property type="nucleotide sequence ID" value="NZ_JBHLYQ010000090.1"/>
</dbReference>
<dbReference type="EC" id="3.5.4.26" evidence="2"/>
<dbReference type="SUPFAM" id="SSF53597">
    <property type="entry name" value="Dihydrofolate reductase-like"/>
    <property type="match status" value="1"/>
</dbReference>
<keyword evidence="7" id="KW-1185">Reference proteome</keyword>
<sequence length="252" mass="26226">AVLAAGVRRVVVGLEDPDPRVQGRGLAALAAGGVEVRSGLRAEAVEEQLAPYLTHRRTGRPYVVLKLAASLDGRIAAPDRSSKWLTGPEARADVHRLRAASQAVLVGAGTVRADDPELTVRLPGHAEDRQPLRVVLGAVPPGARVEPAEQVGGDLVTVLEDLGRRGVLQLLVEGGAAVAHAFHAAGLVDRYVFYYAPALFGGADALPMFAGPGAQSMGALWRGRIVGVARLGDDLKVELVPARPGRPGGKVA</sequence>
<dbReference type="Gene3D" id="3.40.430.10">
    <property type="entry name" value="Dihydrofolate Reductase, subunit A"/>
    <property type="match status" value="2"/>
</dbReference>
<dbReference type="PANTHER" id="PTHR38011:SF7">
    <property type="entry name" value="2,5-DIAMINO-6-RIBOSYLAMINO-4(3H)-PYRIMIDINONE 5'-PHOSPHATE REDUCTASE"/>
    <property type="match status" value="1"/>
</dbReference>
<comment type="caution">
    <text evidence="6">The sequence shown here is derived from an EMBL/GenBank/DDBJ whole genome shotgun (WGS) entry which is preliminary data.</text>
</comment>
<dbReference type="InterPro" id="IPR024072">
    <property type="entry name" value="DHFR-like_dom_sf"/>
</dbReference>
<evidence type="ECO:0000256" key="1">
    <source>
        <dbReference type="ARBA" id="ARBA00004882"/>
    </source>
</evidence>
<reference evidence="6 7" key="1">
    <citation type="submission" date="2024-09" db="EMBL/GenBank/DDBJ databases">
        <authorList>
            <person name="Sun Q."/>
            <person name="Mori K."/>
        </authorList>
    </citation>
    <scope>NUCLEOTIDE SEQUENCE [LARGE SCALE GENOMIC DNA]</scope>
    <source>
        <strain evidence="6 7">JCM 15389</strain>
    </source>
</reference>
<evidence type="ECO:0000256" key="2">
    <source>
        <dbReference type="ARBA" id="ARBA00012766"/>
    </source>
</evidence>
<evidence type="ECO:0000313" key="7">
    <source>
        <dbReference type="Proteomes" id="UP001589788"/>
    </source>
</evidence>
<feature type="domain" description="Bacterial bifunctional deaminase-reductase C-terminal" evidence="5">
    <location>
        <begin position="61"/>
        <end position="236"/>
    </location>
</feature>
<accession>A0ABV6C7P6</accession>
<organism evidence="6 7">
    <name type="scientific">Aciditerrimonas ferrireducens</name>
    <dbReference type="NCBI Taxonomy" id="667306"/>
    <lineage>
        <taxon>Bacteria</taxon>
        <taxon>Bacillati</taxon>
        <taxon>Actinomycetota</taxon>
        <taxon>Acidimicrobiia</taxon>
        <taxon>Acidimicrobiales</taxon>
        <taxon>Acidimicrobiaceae</taxon>
        <taxon>Aciditerrimonas</taxon>
    </lineage>
</organism>
<dbReference type="InterPro" id="IPR016193">
    <property type="entry name" value="Cytidine_deaminase-like"/>
</dbReference>
<name>A0ABV6C7P6_9ACTN</name>
<dbReference type="Pfam" id="PF01872">
    <property type="entry name" value="RibD_C"/>
    <property type="match status" value="1"/>
</dbReference>
<dbReference type="SUPFAM" id="SSF53927">
    <property type="entry name" value="Cytidine deaminase-like"/>
    <property type="match status" value="1"/>
</dbReference>
<dbReference type="EMBL" id="JBHLYQ010000090">
    <property type="protein sequence ID" value="MFC0082334.1"/>
    <property type="molecule type" value="Genomic_DNA"/>
</dbReference>
<dbReference type="InterPro" id="IPR002734">
    <property type="entry name" value="RibDG_C"/>
</dbReference>
<dbReference type="Proteomes" id="UP001589788">
    <property type="component" value="Unassembled WGS sequence"/>
</dbReference>
<evidence type="ECO:0000313" key="6">
    <source>
        <dbReference type="EMBL" id="MFC0082334.1"/>
    </source>
</evidence>
<proteinExistence type="predicted"/>
<protein>
    <recommendedName>
        <fullName evidence="2">diaminohydroxyphosphoribosylaminopyrimidine deaminase</fullName>
        <ecNumber evidence="2">3.5.4.26</ecNumber>
    </recommendedName>
</protein>
<evidence type="ECO:0000259" key="5">
    <source>
        <dbReference type="Pfam" id="PF01872"/>
    </source>
</evidence>